<dbReference type="PANTHER" id="PTHR10969">
    <property type="entry name" value="MICROTUBULE-ASSOCIATED PROTEINS 1A/1B LIGHT CHAIN 3-RELATED"/>
    <property type="match status" value="1"/>
</dbReference>
<evidence type="ECO:0000313" key="4">
    <source>
        <dbReference type="EMBL" id="QBK88450.1"/>
    </source>
</evidence>
<gene>
    <name evidence="4" type="ORF">LCMiAC01_01270</name>
</gene>
<keyword evidence="3" id="KW-0449">Lipoprotein</keyword>
<dbReference type="GO" id="GO:0016020">
    <property type="term" value="C:membrane"/>
    <property type="evidence" value="ECO:0007669"/>
    <property type="project" value="UniProtKB-SubCell"/>
</dbReference>
<evidence type="ECO:0000256" key="3">
    <source>
        <dbReference type="ARBA" id="ARBA00023288"/>
    </source>
</evidence>
<evidence type="ECO:0000256" key="2">
    <source>
        <dbReference type="ARBA" id="ARBA00023136"/>
    </source>
</evidence>
<dbReference type="InterPro" id="IPR004241">
    <property type="entry name" value="Atg8-like"/>
</dbReference>
<dbReference type="InterPro" id="IPR029071">
    <property type="entry name" value="Ubiquitin-like_domsf"/>
</dbReference>
<name>A0A481YZL7_9VIRU</name>
<protein>
    <submittedName>
        <fullName evidence="4">Autophagy protein Atg8-like protein</fullName>
    </submittedName>
</protein>
<dbReference type="EMBL" id="MK500389">
    <property type="protein sequence ID" value="QBK88450.1"/>
    <property type="molecule type" value="Genomic_DNA"/>
</dbReference>
<accession>A0A481YZL7</accession>
<organism evidence="4">
    <name type="scientific">Mimivirus LCMiAC01</name>
    <dbReference type="NCBI Taxonomy" id="2506608"/>
    <lineage>
        <taxon>Viruses</taxon>
        <taxon>Varidnaviria</taxon>
        <taxon>Bamfordvirae</taxon>
        <taxon>Nucleocytoviricota</taxon>
        <taxon>Megaviricetes</taxon>
        <taxon>Imitervirales</taxon>
        <taxon>Mimiviridae</taxon>
        <taxon>Klosneuvirinae</taxon>
    </lineage>
</organism>
<dbReference type="SUPFAM" id="SSF54236">
    <property type="entry name" value="Ubiquitin-like"/>
    <property type="match status" value="1"/>
</dbReference>
<evidence type="ECO:0000256" key="1">
    <source>
        <dbReference type="ARBA" id="ARBA00004370"/>
    </source>
</evidence>
<dbReference type="Gene3D" id="3.10.20.90">
    <property type="entry name" value="Phosphatidylinositol 3-kinase Catalytic Subunit, Chain A, domain 1"/>
    <property type="match status" value="1"/>
</dbReference>
<proteinExistence type="predicted"/>
<comment type="subcellular location">
    <subcellularLocation>
        <location evidence="1">Membrane</location>
    </subcellularLocation>
</comment>
<keyword evidence="2" id="KW-0472">Membrane</keyword>
<dbReference type="Pfam" id="PF02991">
    <property type="entry name" value="ATG8"/>
    <property type="match status" value="1"/>
</dbReference>
<reference evidence="4" key="1">
    <citation type="journal article" date="2019" name="MBio">
        <title>Virus Genomes from Deep Sea Sediments Expand the Ocean Megavirome and Support Independent Origins of Viral Gigantism.</title>
        <authorList>
            <person name="Backstrom D."/>
            <person name="Yutin N."/>
            <person name="Jorgensen S.L."/>
            <person name="Dharamshi J."/>
            <person name="Homa F."/>
            <person name="Zaremba-Niedwiedzka K."/>
            <person name="Spang A."/>
            <person name="Wolf Y.I."/>
            <person name="Koonin E.V."/>
            <person name="Ettema T.J."/>
        </authorList>
    </citation>
    <scope>NUCLEOTIDE SEQUENCE</scope>
</reference>
<sequence length="125" mass="15159">MWKYAFGRSPKPSKSKYEFKIIYPYNERKKESTKILRKYPNMVPIIIEKSDRSEIEDIDKHNYIFKKSAIFGYVMKVVRKKLELDSSTSLYFYINNKTVPKVHDKLGDLYKKYRDKDLFLYITYT</sequence>